<comment type="similarity">
    <text evidence="1">Belongs to the metallo-dependent hydrolases superfamily. ATZ/TRZ family.</text>
</comment>
<dbReference type="InterPro" id="IPR032466">
    <property type="entry name" value="Metal_Hydrolase"/>
</dbReference>
<comment type="caution">
    <text evidence="4">The sequence shown here is derived from an EMBL/GenBank/DDBJ whole genome shotgun (WGS) entry which is preliminary data.</text>
</comment>
<dbReference type="PANTHER" id="PTHR43794:SF11">
    <property type="entry name" value="AMIDOHYDROLASE-RELATED DOMAIN-CONTAINING PROTEIN"/>
    <property type="match status" value="1"/>
</dbReference>
<sequence>MNYLIRHADAIATDECEGATDIRIQQGRITEIGHQLEHHKTEGLIDAGGCVVYPGFVNTHHHLAQSVLKGVPEGLNLGLEGWLDAVPCRFWPHFTPELMYLAATIGLSELLRSGTTTCADHHYLYHSTITPELEDAVWQAAEDLGIRLVLCRGGATEIVDQKGMAQARIQPESIDLMLRRLDASRRRYHEADGNAMRKLVVAPTCLVHSAPEDGLRQLASYAREYHLKLHSHLLEVPFDEAQAQQKYDCTAVEFAGRCGWLGSDVWYAHLVQATEADIDRLVSSGTTIAHCPTSNCRLGSGIAPVIDMEQAGMSITLGVDGSASAESGSMVQEANLSWLLHRAVKGPQATTLERCFKWASANGARLLGLSEAGELTIGSVADLVVYDLSHYRFEGMHERRWAPLMAGEPVSVKASFVNGKRVVHGGEPINLDRAKLAADVQQALKQLIRRAAA</sequence>
<evidence type="ECO:0000313" key="5">
    <source>
        <dbReference type="Proteomes" id="UP000787472"/>
    </source>
</evidence>
<name>A0A9E5JWP7_9GAMM</name>
<accession>A0A9E5JWP7</accession>
<dbReference type="InterPro" id="IPR006680">
    <property type="entry name" value="Amidohydro-rel"/>
</dbReference>
<evidence type="ECO:0000256" key="1">
    <source>
        <dbReference type="ARBA" id="ARBA00006745"/>
    </source>
</evidence>
<dbReference type="Proteomes" id="UP000787472">
    <property type="component" value="Unassembled WGS sequence"/>
</dbReference>
<dbReference type="Gene3D" id="2.30.40.10">
    <property type="entry name" value="Urease, subunit C, domain 1"/>
    <property type="match status" value="1"/>
</dbReference>
<keyword evidence="5" id="KW-1185">Reference proteome</keyword>
<dbReference type="SUPFAM" id="SSF51338">
    <property type="entry name" value="Composite domain of metallo-dependent hydrolases"/>
    <property type="match status" value="1"/>
</dbReference>
<dbReference type="Gene3D" id="3.20.20.140">
    <property type="entry name" value="Metal-dependent hydrolases"/>
    <property type="match status" value="1"/>
</dbReference>
<feature type="domain" description="Amidohydrolase-related" evidence="3">
    <location>
        <begin position="51"/>
        <end position="422"/>
    </location>
</feature>
<organism evidence="4 5">
    <name type="scientific">Pseudomaricurvus hydrocarbonicus</name>
    <dbReference type="NCBI Taxonomy" id="1470433"/>
    <lineage>
        <taxon>Bacteria</taxon>
        <taxon>Pseudomonadati</taxon>
        <taxon>Pseudomonadota</taxon>
        <taxon>Gammaproteobacteria</taxon>
        <taxon>Cellvibrionales</taxon>
        <taxon>Cellvibrionaceae</taxon>
        <taxon>Pseudomaricurvus</taxon>
    </lineage>
</organism>
<dbReference type="CDD" id="cd01298">
    <property type="entry name" value="ATZ_TRZ_like"/>
    <property type="match status" value="1"/>
</dbReference>
<evidence type="ECO:0000256" key="2">
    <source>
        <dbReference type="ARBA" id="ARBA00022801"/>
    </source>
</evidence>
<dbReference type="EMBL" id="JAAONZ010000013">
    <property type="protein sequence ID" value="NHO66973.1"/>
    <property type="molecule type" value="Genomic_DNA"/>
</dbReference>
<dbReference type="GO" id="GO:0016810">
    <property type="term" value="F:hydrolase activity, acting on carbon-nitrogen (but not peptide) bonds"/>
    <property type="evidence" value="ECO:0007669"/>
    <property type="project" value="InterPro"/>
</dbReference>
<keyword evidence="2" id="KW-0378">Hydrolase</keyword>
<protein>
    <submittedName>
        <fullName evidence="4">Amidohydrolase family protein</fullName>
    </submittedName>
</protein>
<dbReference type="NCBIfam" id="NF009059">
    <property type="entry name" value="PRK12393.1"/>
    <property type="match status" value="1"/>
</dbReference>
<dbReference type="InterPro" id="IPR050287">
    <property type="entry name" value="MTA/SAH_deaminase"/>
</dbReference>
<dbReference type="InterPro" id="IPR011059">
    <property type="entry name" value="Metal-dep_hydrolase_composite"/>
</dbReference>
<dbReference type="AlphaFoldDB" id="A0A9E5JWP7"/>
<dbReference type="SUPFAM" id="SSF51556">
    <property type="entry name" value="Metallo-dependent hydrolases"/>
    <property type="match status" value="1"/>
</dbReference>
<dbReference type="RefSeq" id="WP_167188802.1">
    <property type="nucleotide sequence ID" value="NZ_JAAONZ010000013.1"/>
</dbReference>
<proteinExistence type="inferred from homology"/>
<dbReference type="Pfam" id="PF01979">
    <property type="entry name" value="Amidohydro_1"/>
    <property type="match status" value="1"/>
</dbReference>
<reference evidence="4" key="1">
    <citation type="submission" date="2020-03" db="EMBL/GenBank/DDBJ databases">
        <authorList>
            <person name="Guo F."/>
        </authorList>
    </citation>
    <scope>NUCLEOTIDE SEQUENCE</scope>
    <source>
        <strain evidence="4">JCM 30134</strain>
    </source>
</reference>
<evidence type="ECO:0000313" key="4">
    <source>
        <dbReference type="EMBL" id="NHO66973.1"/>
    </source>
</evidence>
<gene>
    <name evidence="4" type="ORF">G8770_15590</name>
</gene>
<dbReference type="PANTHER" id="PTHR43794">
    <property type="entry name" value="AMINOHYDROLASE SSNA-RELATED"/>
    <property type="match status" value="1"/>
</dbReference>
<evidence type="ECO:0000259" key="3">
    <source>
        <dbReference type="Pfam" id="PF01979"/>
    </source>
</evidence>